<dbReference type="Gene3D" id="3.30.70.330">
    <property type="match status" value="1"/>
</dbReference>
<accession>A0AAD3TCR5</accession>
<dbReference type="Pfam" id="PF00076">
    <property type="entry name" value="RRM_1"/>
    <property type="match status" value="1"/>
</dbReference>
<sequence length="284" mass="30590">MHLELTCSGCIHEIKNNRGTAARLELRCHGLVRSLSAASCSLNHLTYYSQIHLNPALLEKDVHDFFSHCGPIEHLEIIRSGEYGRTAYVTFRDAYALETAVLLSGAIIGDQHVCITPWGTYVDEYDPWSSSSWKPEDISSPTATQTASFVSSPGEALTLAQEVVKTMITKGYELSKDALTKAKAFDESHHVSATAAAKAAELSNRIGLTDKVCTGIEAVKSVDDKYQISEMTKSAASFTGRTAVAAATTVVNSSYFSKGALWVSDVLNRAAKAAADLGSHGNKN</sequence>
<protein>
    <recommendedName>
        <fullName evidence="1">RRM domain-containing protein</fullName>
    </recommendedName>
</protein>
<dbReference type="SUPFAM" id="SSF54928">
    <property type="entry name" value="RNA-binding domain, RBD"/>
    <property type="match status" value="1"/>
</dbReference>
<reference evidence="2" key="1">
    <citation type="submission" date="2023-05" db="EMBL/GenBank/DDBJ databases">
        <title>Nepenthes gracilis genome sequencing.</title>
        <authorList>
            <person name="Fukushima K."/>
        </authorList>
    </citation>
    <scope>NUCLEOTIDE SEQUENCE</scope>
    <source>
        <strain evidence="2">SING2019-196</strain>
    </source>
</reference>
<name>A0AAD3TCR5_NEPGR</name>
<dbReference type="InterPro" id="IPR012677">
    <property type="entry name" value="Nucleotide-bd_a/b_plait_sf"/>
</dbReference>
<feature type="domain" description="RRM" evidence="1">
    <location>
        <begin position="53"/>
        <end position="111"/>
    </location>
</feature>
<dbReference type="PANTHER" id="PTHR32343:SF16">
    <property type="entry name" value="RNA-BINDING (RRM_RBD_RNP MOTIFS) FAMILY PROTEIN"/>
    <property type="match status" value="1"/>
</dbReference>
<evidence type="ECO:0000313" key="2">
    <source>
        <dbReference type="EMBL" id="GMH26962.1"/>
    </source>
</evidence>
<dbReference type="EMBL" id="BSYO01000032">
    <property type="protein sequence ID" value="GMH26962.1"/>
    <property type="molecule type" value="Genomic_DNA"/>
</dbReference>
<dbReference type="AlphaFoldDB" id="A0AAD3TCR5"/>
<gene>
    <name evidence="2" type="ORF">Nepgr_028805</name>
</gene>
<evidence type="ECO:0000259" key="1">
    <source>
        <dbReference type="Pfam" id="PF00076"/>
    </source>
</evidence>
<dbReference type="InterPro" id="IPR035979">
    <property type="entry name" value="RBD_domain_sf"/>
</dbReference>
<evidence type="ECO:0000313" key="3">
    <source>
        <dbReference type="Proteomes" id="UP001279734"/>
    </source>
</evidence>
<organism evidence="2 3">
    <name type="scientific">Nepenthes gracilis</name>
    <name type="common">Slender pitcher plant</name>
    <dbReference type="NCBI Taxonomy" id="150966"/>
    <lineage>
        <taxon>Eukaryota</taxon>
        <taxon>Viridiplantae</taxon>
        <taxon>Streptophyta</taxon>
        <taxon>Embryophyta</taxon>
        <taxon>Tracheophyta</taxon>
        <taxon>Spermatophyta</taxon>
        <taxon>Magnoliopsida</taxon>
        <taxon>eudicotyledons</taxon>
        <taxon>Gunneridae</taxon>
        <taxon>Pentapetalae</taxon>
        <taxon>Caryophyllales</taxon>
        <taxon>Nepenthaceae</taxon>
        <taxon>Nepenthes</taxon>
    </lineage>
</organism>
<dbReference type="GO" id="GO:0003723">
    <property type="term" value="F:RNA binding"/>
    <property type="evidence" value="ECO:0007669"/>
    <property type="project" value="InterPro"/>
</dbReference>
<comment type="caution">
    <text evidence="2">The sequence shown here is derived from an EMBL/GenBank/DDBJ whole genome shotgun (WGS) entry which is preliminary data.</text>
</comment>
<proteinExistence type="predicted"/>
<dbReference type="Proteomes" id="UP001279734">
    <property type="component" value="Unassembled WGS sequence"/>
</dbReference>
<dbReference type="InterPro" id="IPR000504">
    <property type="entry name" value="RRM_dom"/>
</dbReference>
<keyword evidence="3" id="KW-1185">Reference proteome</keyword>
<dbReference type="PANTHER" id="PTHR32343">
    <property type="entry name" value="SERINE/ARGININE-RICH SPLICING FACTOR"/>
    <property type="match status" value="1"/>
</dbReference>